<reference key="1">
    <citation type="submission" date="2017-08" db="EMBL/GenBank/DDBJ databases">
        <title>A dynamic microbial community with high functional redundancy inhabits the cold, oxic subseafloor aquifer.</title>
        <authorList>
            <person name="Tully B.J."/>
            <person name="Wheat C.G."/>
            <person name="Glazer B.T."/>
            <person name="Huber J.A."/>
        </authorList>
    </citation>
    <scope>NUCLEOTIDE SEQUENCE [LARGE SCALE GENOMIC DNA]</scope>
</reference>
<dbReference type="InterPro" id="IPR037523">
    <property type="entry name" value="VOC_core"/>
</dbReference>
<dbReference type="EMBL" id="NVUS01000003">
    <property type="protein sequence ID" value="PCJ02958.1"/>
    <property type="molecule type" value="Genomic_DNA"/>
</dbReference>
<accession>A0A2A4Z8U7</accession>
<gene>
    <name evidence="2" type="ORF">COB13_03175</name>
</gene>
<comment type="caution">
    <text evidence="2">The sequence shown here is derived from an EMBL/GenBank/DDBJ whole genome shotgun (WGS) entry which is preliminary data.</text>
</comment>
<dbReference type="Gene3D" id="3.10.180.10">
    <property type="entry name" value="2,3-Dihydroxybiphenyl 1,2-Dioxygenase, domain 1"/>
    <property type="match status" value="1"/>
</dbReference>
<evidence type="ECO:0000313" key="2">
    <source>
        <dbReference type="EMBL" id="PCJ02958.1"/>
    </source>
</evidence>
<proteinExistence type="predicted"/>
<dbReference type="SUPFAM" id="SSF54593">
    <property type="entry name" value="Glyoxalase/Bleomycin resistance protein/Dihydroxybiphenyl dioxygenase"/>
    <property type="match status" value="1"/>
</dbReference>
<protein>
    <submittedName>
        <fullName evidence="2">Glyoxalase</fullName>
    </submittedName>
</protein>
<name>A0A2A4Z8U7_9PROT</name>
<organism evidence="2">
    <name type="scientific">OCS116 cluster bacterium</name>
    <dbReference type="NCBI Taxonomy" id="2030921"/>
    <lineage>
        <taxon>Bacteria</taxon>
        <taxon>Pseudomonadati</taxon>
        <taxon>Pseudomonadota</taxon>
        <taxon>Alphaproteobacteria</taxon>
        <taxon>OCS116 cluster</taxon>
    </lineage>
</organism>
<dbReference type="InterPro" id="IPR029068">
    <property type="entry name" value="Glyas_Bleomycin-R_OHBP_Dase"/>
</dbReference>
<dbReference type="AlphaFoldDB" id="A0A2A4Z8U7"/>
<sequence length="139" mass="15509">MSDDVPQNQCLTLGIDHLGLTVQLDKTLAFFVDGLGWKQVGEKPAYPAAFVSDGKSTLTLWQAKADQPIGFNRQNNIGLHHLAFKVANEAQLNILFNRIKNWPDLKVEFAPEFSGAGPKVHFMINEPSGNRIEFAYDPR</sequence>
<reference evidence="2" key="2">
    <citation type="journal article" date="2018" name="ISME J.">
        <title>A dynamic microbial community with high functional redundancy inhabits the cold, oxic subseafloor aquifer.</title>
        <authorList>
            <person name="Tully B.J."/>
            <person name="Wheat C.G."/>
            <person name="Glazer B.T."/>
            <person name="Huber J.A."/>
        </authorList>
    </citation>
    <scope>NUCLEOTIDE SEQUENCE</scope>
    <source>
        <strain evidence="2">NORP83</strain>
    </source>
</reference>
<evidence type="ECO:0000259" key="1">
    <source>
        <dbReference type="PROSITE" id="PS51819"/>
    </source>
</evidence>
<dbReference type="Pfam" id="PF00903">
    <property type="entry name" value="Glyoxalase"/>
    <property type="match status" value="1"/>
</dbReference>
<feature type="domain" description="VOC" evidence="1">
    <location>
        <begin position="12"/>
        <end position="137"/>
    </location>
</feature>
<dbReference type="InterPro" id="IPR004360">
    <property type="entry name" value="Glyas_Fos-R_dOase_dom"/>
</dbReference>
<dbReference type="PROSITE" id="PS51819">
    <property type="entry name" value="VOC"/>
    <property type="match status" value="1"/>
</dbReference>